<reference evidence="2 3" key="1">
    <citation type="submission" date="2016-12" db="EMBL/GenBank/DDBJ databases">
        <title>The draft genome sequence of Actinophytocola xinjiangensis.</title>
        <authorList>
            <person name="Wang W."/>
            <person name="Yuan L."/>
        </authorList>
    </citation>
    <scope>NUCLEOTIDE SEQUENCE [LARGE SCALE GENOMIC DNA]</scope>
    <source>
        <strain evidence="2 3">CGMCC 4.4663</strain>
    </source>
</reference>
<dbReference type="RefSeq" id="WP_075130897.1">
    <property type="nucleotide sequence ID" value="NZ_MSIF01000001.1"/>
</dbReference>
<accession>A0A7Z0WSH1</accession>
<gene>
    <name evidence="2" type="ORF">BLA60_01835</name>
</gene>
<feature type="domain" description="[Acyl-carrier-protein] S-malonyltransferase-like inserted helical" evidence="1">
    <location>
        <begin position="358"/>
        <end position="437"/>
    </location>
</feature>
<keyword evidence="2" id="KW-0560">Oxidoreductase</keyword>
<keyword evidence="3" id="KW-1185">Reference proteome</keyword>
<dbReference type="GO" id="GO:0051213">
    <property type="term" value="F:dioxygenase activity"/>
    <property type="evidence" value="ECO:0007669"/>
    <property type="project" value="UniProtKB-KW"/>
</dbReference>
<dbReference type="NCBIfam" id="TIGR02814">
    <property type="entry name" value="pfaD_fam"/>
    <property type="match status" value="1"/>
</dbReference>
<proteinExistence type="predicted"/>
<evidence type="ECO:0000259" key="1">
    <source>
        <dbReference type="Pfam" id="PF21607"/>
    </source>
</evidence>
<dbReference type="Gene3D" id="3.20.20.70">
    <property type="entry name" value="Aldolase class I"/>
    <property type="match status" value="1"/>
</dbReference>
<dbReference type="EMBL" id="MSIF01000001">
    <property type="protein sequence ID" value="OLF13949.1"/>
    <property type="molecule type" value="Genomic_DNA"/>
</dbReference>
<dbReference type="Pfam" id="PF03060">
    <property type="entry name" value="NMO"/>
    <property type="match status" value="1"/>
</dbReference>
<evidence type="ECO:0000313" key="3">
    <source>
        <dbReference type="Proteomes" id="UP000185696"/>
    </source>
</evidence>
<name>A0A7Z0WSH1_9PSEU</name>
<dbReference type="OrthoDB" id="3543921at2"/>
<evidence type="ECO:0000313" key="2">
    <source>
        <dbReference type="EMBL" id="OLF13949.1"/>
    </source>
</evidence>
<dbReference type="InterPro" id="IPR014179">
    <property type="entry name" value="PfaD-like_TIM-barrel"/>
</dbReference>
<dbReference type="Pfam" id="PF21607">
    <property type="entry name" value="FabD_helical_ins"/>
    <property type="match status" value="1"/>
</dbReference>
<dbReference type="InterPro" id="IPR049489">
    <property type="entry name" value="FabD-like_helical_ins"/>
</dbReference>
<dbReference type="Proteomes" id="UP000185696">
    <property type="component" value="Unassembled WGS sequence"/>
</dbReference>
<dbReference type="PANTHER" id="PTHR32332:SF20">
    <property type="entry name" value="2-NITROPROPANE DIOXYGENASE-LIKE PROTEIN"/>
    <property type="match status" value="1"/>
</dbReference>
<dbReference type="InterPro" id="IPR013785">
    <property type="entry name" value="Aldolase_TIM"/>
</dbReference>
<sequence length="507" mass="53858">MTEPTTVLVPARADHAALAALDLPCYAVRRDGVVRLTNRRPPGRVLAEVGPLPPDRLGSAEFRRRHGVRLAYHAGAMAAGIASTDLVAALAGAGCLASFGAAGLPAEAVESALRRLGTLIPGLPFAANLVRGAAEARTVDLYLRAGVRCVEASGFAAPTPDLVRYRVSGLRDDHGGRTATAHRVIAKVSRPEVAALFLAPPPADLVTALVAAGQVTAAQARLAAATPLADDITVEADSGGYTDRRPLSALLPAVLRLRDALGSPVGVGAAGGIGTPDAVAGAFATGADYVVTGSVNQSCREAGTSPAVRRLLAGAGVTDFGTAPAADRFEHGVEIQVLHRGTRFPARARRLYELYRAHPGVEAIPARDRAELERDVLRRPVEDVWQEVVSFFTGRDQPLLDRAARDPKLRMALVFRWYLGKAARWATSGDLDRAEDYQIWCGPAVGDFNDWARGTYLADPDRRGVADVARHLMAGAAYATRVWQLRLAGVPLPAECREYRRSSLLRE</sequence>
<keyword evidence="2" id="KW-0223">Dioxygenase</keyword>
<dbReference type="AlphaFoldDB" id="A0A7Z0WSH1"/>
<protein>
    <submittedName>
        <fullName evidence="2">2-nitropropane dioxygenase</fullName>
    </submittedName>
</protein>
<organism evidence="2 3">
    <name type="scientific">Actinophytocola xinjiangensis</name>
    <dbReference type="NCBI Taxonomy" id="485602"/>
    <lineage>
        <taxon>Bacteria</taxon>
        <taxon>Bacillati</taxon>
        <taxon>Actinomycetota</taxon>
        <taxon>Actinomycetes</taxon>
        <taxon>Pseudonocardiales</taxon>
        <taxon>Pseudonocardiaceae</taxon>
    </lineage>
</organism>
<comment type="caution">
    <text evidence="2">The sequence shown here is derived from an EMBL/GenBank/DDBJ whole genome shotgun (WGS) entry which is preliminary data.</text>
</comment>
<dbReference type="SUPFAM" id="SSF51395">
    <property type="entry name" value="FMN-linked oxidoreductases"/>
    <property type="match status" value="1"/>
</dbReference>
<dbReference type="PANTHER" id="PTHR32332">
    <property type="entry name" value="2-NITROPROPANE DIOXYGENASE"/>
    <property type="match status" value="1"/>
</dbReference>